<sequence length="49" mass="5832">MNHRVDTNIISNVHRYMVTFFDLPLFEKQKAQRKISVYCCYASSVTGRY</sequence>
<dbReference type="EMBL" id="CP133620">
    <property type="protein sequence ID" value="WMV47164.1"/>
    <property type="molecule type" value="Genomic_DNA"/>
</dbReference>
<keyword evidence="2" id="KW-1185">Reference proteome</keyword>
<evidence type="ECO:0000313" key="1">
    <source>
        <dbReference type="EMBL" id="WMV47164.1"/>
    </source>
</evidence>
<dbReference type="AlphaFoldDB" id="A0AAF0ZS80"/>
<dbReference type="SUPFAM" id="SSF51197">
    <property type="entry name" value="Clavaminate synthase-like"/>
    <property type="match status" value="1"/>
</dbReference>
<organism evidence="1 2">
    <name type="scientific">Solanum verrucosum</name>
    <dbReference type="NCBI Taxonomy" id="315347"/>
    <lineage>
        <taxon>Eukaryota</taxon>
        <taxon>Viridiplantae</taxon>
        <taxon>Streptophyta</taxon>
        <taxon>Embryophyta</taxon>
        <taxon>Tracheophyta</taxon>
        <taxon>Spermatophyta</taxon>
        <taxon>Magnoliopsida</taxon>
        <taxon>eudicotyledons</taxon>
        <taxon>Gunneridae</taxon>
        <taxon>Pentapetalae</taxon>
        <taxon>asterids</taxon>
        <taxon>lamiids</taxon>
        <taxon>Solanales</taxon>
        <taxon>Solanaceae</taxon>
        <taxon>Solanoideae</taxon>
        <taxon>Solaneae</taxon>
        <taxon>Solanum</taxon>
    </lineage>
</organism>
<name>A0AAF0ZS80_SOLVR</name>
<accession>A0AAF0ZS80</accession>
<dbReference type="Proteomes" id="UP001234989">
    <property type="component" value="Chromosome 9"/>
</dbReference>
<reference evidence="1" key="1">
    <citation type="submission" date="2023-08" db="EMBL/GenBank/DDBJ databases">
        <title>A de novo genome assembly of Solanum verrucosum Schlechtendal, a Mexican diploid species geographically isolated from the other diploid A-genome species in potato relatives.</title>
        <authorList>
            <person name="Hosaka K."/>
        </authorList>
    </citation>
    <scope>NUCLEOTIDE SEQUENCE</scope>
    <source>
        <tissue evidence="1">Young leaves</tissue>
    </source>
</reference>
<protein>
    <submittedName>
        <fullName evidence="1">Uncharacterized protein</fullName>
    </submittedName>
</protein>
<gene>
    <name evidence="1" type="ORF">MTR67_040549</name>
</gene>
<evidence type="ECO:0000313" key="2">
    <source>
        <dbReference type="Proteomes" id="UP001234989"/>
    </source>
</evidence>
<proteinExistence type="predicted"/>